<proteinExistence type="predicted"/>
<evidence type="ECO:0000313" key="2">
    <source>
        <dbReference type="EMBL" id="KAK0484870.1"/>
    </source>
</evidence>
<evidence type="ECO:0000256" key="1">
    <source>
        <dbReference type="SAM" id="SignalP"/>
    </source>
</evidence>
<feature type="signal peptide" evidence="1">
    <location>
        <begin position="1"/>
        <end position="24"/>
    </location>
</feature>
<evidence type="ECO:0000313" key="3">
    <source>
        <dbReference type="Proteomes" id="UP001175227"/>
    </source>
</evidence>
<feature type="non-terminal residue" evidence="2">
    <location>
        <position position="72"/>
    </location>
</feature>
<keyword evidence="3" id="KW-1185">Reference proteome</keyword>
<comment type="caution">
    <text evidence="2">The sequence shown here is derived from an EMBL/GenBank/DDBJ whole genome shotgun (WGS) entry which is preliminary data.</text>
</comment>
<evidence type="ECO:0008006" key="4">
    <source>
        <dbReference type="Google" id="ProtNLM"/>
    </source>
</evidence>
<dbReference type="Proteomes" id="UP001175227">
    <property type="component" value="Unassembled WGS sequence"/>
</dbReference>
<dbReference type="EMBL" id="JAUEPR010000005">
    <property type="protein sequence ID" value="KAK0484870.1"/>
    <property type="molecule type" value="Genomic_DNA"/>
</dbReference>
<keyword evidence="1" id="KW-0732">Signal</keyword>
<organism evidence="2 3">
    <name type="scientific">Armillaria novae-zelandiae</name>
    <dbReference type="NCBI Taxonomy" id="153914"/>
    <lineage>
        <taxon>Eukaryota</taxon>
        <taxon>Fungi</taxon>
        <taxon>Dikarya</taxon>
        <taxon>Basidiomycota</taxon>
        <taxon>Agaricomycotina</taxon>
        <taxon>Agaricomycetes</taxon>
        <taxon>Agaricomycetidae</taxon>
        <taxon>Agaricales</taxon>
        <taxon>Marasmiineae</taxon>
        <taxon>Physalacriaceae</taxon>
        <taxon>Armillaria</taxon>
    </lineage>
</organism>
<gene>
    <name evidence="2" type="ORF">IW261DRAFT_1459177</name>
</gene>
<name>A0AA39PIE8_9AGAR</name>
<feature type="chain" id="PRO_5041372680" description="Secreted protein" evidence="1">
    <location>
        <begin position="25"/>
        <end position="72"/>
    </location>
</feature>
<dbReference type="AlphaFoldDB" id="A0AA39PIE8"/>
<sequence length="72" mass="7958">MWGCLYLIFNCTLSFLLLMYSAHGRLKTPSEVSVSINGTQAVADSSLCSRVNDNPVRQMKVTRVLGSTYLSL</sequence>
<reference evidence="2" key="1">
    <citation type="submission" date="2023-06" db="EMBL/GenBank/DDBJ databases">
        <authorList>
            <consortium name="Lawrence Berkeley National Laboratory"/>
            <person name="Ahrendt S."/>
            <person name="Sahu N."/>
            <person name="Indic B."/>
            <person name="Wong-Bajracharya J."/>
            <person name="Merenyi Z."/>
            <person name="Ke H.-M."/>
            <person name="Monk M."/>
            <person name="Kocsube S."/>
            <person name="Drula E."/>
            <person name="Lipzen A."/>
            <person name="Balint B."/>
            <person name="Henrissat B."/>
            <person name="Andreopoulos B."/>
            <person name="Martin F.M."/>
            <person name="Harder C.B."/>
            <person name="Rigling D."/>
            <person name="Ford K.L."/>
            <person name="Foster G.D."/>
            <person name="Pangilinan J."/>
            <person name="Papanicolaou A."/>
            <person name="Barry K."/>
            <person name="LaButti K."/>
            <person name="Viragh M."/>
            <person name="Koriabine M."/>
            <person name="Yan M."/>
            <person name="Riley R."/>
            <person name="Champramary S."/>
            <person name="Plett K.L."/>
            <person name="Tsai I.J."/>
            <person name="Slot J."/>
            <person name="Sipos G."/>
            <person name="Plett J."/>
            <person name="Nagy L.G."/>
            <person name="Grigoriev I.V."/>
        </authorList>
    </citation>
    <scope>NUCLEOTIDE SEQUENCE</scope>
    <source>
        <strain evidence="2">ICMP 16352</strain>
    </source>
</reference>
<protein>
    <recommendedName>
        <fullName evidence="4">Secreted protein</fullName>
    </recommendedName>
</protein>
<accession>A0AA39PIE8</accession>